<dbReference type="Proteomes" id="UP000184436">
    <property type="component" value="Unassembled WGS sequence"/>
</dbReference>
<name>A0A1M5CHR7_9BACE</name>
<dbReference type="InterPro" id="IPR010920">
    <property type="entry name" value="LSM_dom_sf"/>
</dbReference>
<proteinExistence type="inferred from homology"/>
<dbReference type="RefSeq" id="WP_073350059.1">
    <property type="nucleotide sequence ID" value="NZ_FQVD01000024.1"/>
</dbReference>
<dbReference type="OrthoDB" id="9809206at2"/>
<protein>
    <submittedName>
        <fullName evidence="11">MscS family membrane protein</fullName>
    </submittedName>
</protein>
<evidence type="ECO:0000259" key="8">
    <source>
        <dbReference type="Pfam" id="PF00924"/>
    </source>
</evidence>
<dbReference type="InterPro" id="IPR045042">
    <property type="entry name" value="YnaI-like"/>
</dbReference>
<feature type="transmembrane region" description="Helical" evidence="7">
    <location>
        <begin position="53"/>
        <end position="75"/>
    </location>
</feature>
<keyword evidence="12" id="KW-1185">Reference proteome</keyword>
<dbReference type="Pfam" id="PF00924">
    <property type="entry name" value="MS_channel_2nd"/>
    <property type="match status" value="1"/>
</dbReference>
<dbReference type="Gene3D" id="2.30.30.60">
    <property type="match status" value="1"/>
</dbReference>
<comment type="subcellular location">
    <subcellularLocation>
        <location evidence="1">Cell membrane</location>
        <topology evidence="1">Multi-pass membrane protein</topology>
    </subcellularLocation>
</comment>
<keyword evidence="6 7" id="KW-0472">Membrane</keyword>
<dbReference type="AlphaFoldDB" id="A0A1M5CHR7"/>
<gene>
    <name evidence="11" type="ORF">SAMN05444349_12451</name>
</gene>
<comment type="similarity">
    <text evidence="2">Belongs to the MscS (TC 1.A.23) family.</text>
</comment>
<accession>A0A1M5CHR7</accession>
<dbReference type="Gene3D" id="1.10.287.1260">
    <property type="match status" value="1"/>
</dbReference>
<dbReference type="PANTHER" id="PTHR43634:SF2">
    <property type="entry name" value="LOW CONDUCTANCE MECHANOSENSITIVE CHANNEL YNAI"/>
    <property type="match status" value="1"/>
</dbReference>
<dbReference type="InterPro" id="IPR049278">
    <property type="entry name" value="MS_channel_C"/>
</dbReference>
<organism evidence="11 12">
    <name type="scientific">Bacteroides faecichinchillae</name>
    <dbReference type="NCBI Taxonomy" id="871325"/>
    <lineage>
        <taxon>Bacteria</taxon>
        <taxon>Pseudomonadati</taxon>
        <taxon>Bacteroidota</taxon>
        <taxon>Bacteroidia</taxon>
        <taxon>Bacteroidales</taxon>
        <taxon>Bacteroidaceae</taxon>
        <taxon>Bacteroides</taxon>
    </lineage>
</organism>
<feature type="transmembrane region" description="Helical" evidence="7">
    <location>
        <begin position="130"/>
        <end position="149"/>
    </location>
</feature>
<dbReference type="PANTHER" id="PTHR43634">
    <property type="entry name" value="OW CONDUCTANCE MECHANOSENSITIVE CHANNEL"/>
    <property type="match status" value="1"/>
</dbReference>
<dbReference type="GO" id="GO:0005886">
    <property type="term" value="C:plasma membrane"/>
    <property type="evidence" value="ECO:0007669"/>
    <property type="project" value="UniProtKB-SubCell"/>
</dbReference>
<keyword evidence="5 7" id="KW-1133">Transmembrane helix</keyword>
<feature type="transmembrane region" description="Helical" evidence="7">
    <location>
        <begin position="95"/>
        <end position="118"/>
    </location>
</feature>
<evidence type="ECO:0000259" key="9">
    <source>
        <dbReference type="Pfam" id="PF21082"/>
    </source>
</evidence>
<dbReference type="Pfam" id="PF21088">
    <property type="entry name" value="MS_channel_1st"/>
    <property type="match status" value="1"/>
</dbReference>
<dbReference type="Gene3D" id="3.30.70.100">
    <property type="match status" value="1"/>
</dbReference>
<evidence type="ECO:0000259" key="10">
    <source>
        <dbReference type="Pfam" id="PF21088"/>
    </source>
</evidence>
<evidence type="ECO:0000256" key="2">
    <source>
        <dbReference type="ARBA" id="ARBA00008017"/>
    </source>
</evidence>
<dbReference type="InterPro" id="IPR023408">
    <property type="entry name" value="MscS_beta-dom_sf"/>
</dbReference>
<evidence type="ECO:0000256" key="7">
    <source>
        <dbReference type="SAM" id="Phobius"/>
    </source>
</evidence>
<feature type="domain" description="Mechanosensitive ion channel transmembrane helices 2/3" evidence="10">
    <location>
        <begin position="135"/>
        <end position="174"/>
    </location>
</feature>
<feature type="domain" description="Mechanosensitive ion channel MscS C-terminal" evidence="9">
    <location>
        <begin position="248"/>
        <end position="335"/>
    </location>
</feature>
<feature type="transmembrane region" description="Helical" evidence="7">
    <location>
        <begin position="14"/>
        <end position="32"/>
    </location>
</feature>
<feature type="domain" description="Mechanosensitive ion channel MscS" evidence="8">
    <location>
        <begin position="175"/>
        <end position="241"/>
    </location>
</feature>
<keyword evidence="3" id="KW-1003">Cell membrane</keyword>
<evidence type="ECO:0000256" key="3">
    <source>
        <dbReference type="ARBA" id="ARBA00022475"/>
    </source>
</evidence>
<dbReference type="SUPFAM" id="SSF82861">
    <property type="entry name" value="Mechanosensitive channel protein MscS (YggB), transmembrane region"/>
    <property type="match status" value="1"/>
</dbReference>
<evidence type="ECO:0000313" key="11">
    <source>
        <dbReference type="EMBL" id="SHF54268.1"/>
    </source>
</evidence>
<dbReference type="InterPro" id="IPR011014">
    <property type="entry name" value="MscS_channel_TM-2"/>
</dbReference>
<dbReference type="InterPro" id="IPR011066">
    <property type="entry name" value="MscS_channel_C_sf"/>
</dbReference>
<evidence type="ECO:0000256" key="6">
    <source>
        <dbReference type="ARBA" id="ARBA00023136"/>
    </source>
</evidence>
<evidence type="ECO:0000313" key="12">
    <source>
        <dbReference type="Proteomes" id="UP000184436"/>
    </source>
</evidence>
<dbReference type="Pfam" id="PF21082">
    <property type="entry name" value="MS_channel_3rd"/>
    <property type="match status" value="1"/>
</dbReference>
<dbReference type="InterPro" id="IPR006685">
    <property type="entry name" value="MscS_channel_2nd"/>
</dbReference>
<dbReference type="SUPFAM" id="SSF50182">
    <property type="entry name" value="Sm-like ribonucleoproteins"/>
    <property type="match status" value="1"/>
</dbReference>
<evidence type="ECO:0000256" key="1">
    <source>
        <dbReference type="ARBA" id="ARBA00004651"/>
    </source>
</evidence>
<reference evidence="11 12" key="1">
    <citation type="submission" date="2016-11" db="EMBL/GenBank/DDBJ databases">
        <authorList>
            <person name="Jaros S."/>
            <person name="Januszkiewicz K."/>
            <person name="Wedrychowicz H."/>
        </authorList>
    </citation>
    <scope>NUCLEOTIDE SEQUENCE [LARGE SCALE GENOMIC DNA]</scope>
    <source>
        <strain evidence="11 12">DSM 26883</strain>
    </source>
</reference>
<dbReference type="SUPFAM" id="SSF82689">
    <property type="entry name" value="Mechanosensitive channel protein MscS (YggB), C-terminal domain"/>
    <property type="match status" value="1"/>
</dbReference>
<dbReference type="GO" id="GO:0008381">
    <property type="term" value="F:mechanosensitive monoatomic ion channel activity"/>
    <property type="evidence" value="ECO:0007669"/>
    <property type="project" value="UniProtKB-ARBA"/>
</dbReference>
<dbReference type="InterPro" id="IPR049142">
    <property type="entry name" value="MS_channel_1st"/>
</dbReference>
<evidence type="ECO:0000256" key="4">
    <source>
        <dbReference type="ARBA" id="ARBA00022692"/>
    </source>
</evidence>
<keyword evidence="4 7" id="KW-0812">Transmembrane</keyword>
<evidence type="ECO:0000256" key="5">
    <source>
        <dbReference type="ARBA" id="ARBA00022989"/>
    </source>
</evidence>
<dbReference type="EMBL" id="FQVD01000024">
    <property type="protein sequence ID" value="SHF54268.1"/>
    <property type="molecule type" value="Genomic_DNA"/>
</dbReference>
<dbReference type="STRING" id="871325.SAMN05444349_12451"/>
<sequence length="358" mass="40023">MLEQEIWGNTVENWVISIFIIVGAFILVKLLSLLGKKVIKPFTNSTTNRVDDIIYYSLESPIKFAVILLGIWIAIHRLVYPDSFVKVVDNAYRILIILDITWIFARLFSGLLQIYWGYKSDGKTNTMMPVIKRTILVVVWIIGLVMALSNVGVNISALLGTLGIGGIAFALAAQDTVKNIFGAFTIFTDKPFSIGDTINVNGSEGTVVDVGVRSTKILGYDKRITTLPNYKITDTSIVNISSEPMRRVTVKLGLTYDTTPEKMKEALDILRNIPQRMENVSDNPSDITAVFTDYTDSALIITYYYYIKKQGDILKVTSDMNLEILTSFNKAGLDFAFPTQTLYINKNEPVNSDTYTVS</sequence>